<dbReference type="Pfam" id="PF13715">
    <property type="entry name" value="CarbopepD_reg_2"/>
    <property type="match status" value="1"/>
</dbReference>
<keyword evidence="2" id="KW-1185">Reference proteome</keyword>
<reference evidence="1 2" key="1">
    <citation type="submission" date="2018-05" db="EMBL/GenBank/DDBJ databases">
        <title>Genomic Encyclopedia of Archaeal and Bacterial Type Strains, Phase II (KMG-II): from individual species to whole genera.</title>
        <authorList>
            <person name="Goeker M."/>
        </authorList>
    </citation>
    <scope>NUCLEOTIDE SEQUENCE [LARGE SCALE GENOMIC DNA]</scope>
    <source>
        <strain evidence="1 2">DSM 19975</strain>
    </source>
</reference>
<organism evidence="1 2">
    <name type="scientific">Mucilaginibacter oryzae</name>
    <dbReference type="NCBI Taxonomy" id="468058"/>
    <lineage>
        <taxon>Bacteria</taxon>
        <taxon>Pseudomonadati</taxon>
        <taxon>Bacteroidota</taxon>
        <taxon>Sphingobacteriia</taxon>
        <taxon>Sphingobacteriales</taxon>
        <taxon>Sphingobacteriaceae</taxon>
        <taxon>Mucilaginibacter</taxon>
    </lineage>
</organism>
<evidence type="ECO:0000313" key="2">
    <source>
        <dbReference type="Proteomes" id="UP000245678"/>
    </source>
</evidence>
<dbReference type="GO" id="GO:0004180">
    <property type="term" value="F:carboxypeptidase activity"/>
    <property type="evidence" value="ECO:0007669"/>
    <property type="project" value="UniProtKB-KW"/>
</dbReference>
<proteinExistence type="predicted"/>
<accession>A0A316HC44</accession>
<evidence type="ECO:0000313" key="1">
    <source>
        <dbReference type="EMBL" id="PWK75885.1"/>
    </source>
</evidence>
<dbReference type="Gene3D" id="2.60.40.1120">
    <property type="entry name" value="Carboxypeptidase-like, regulatory domain"/>
    <property type="match status" value="1"/>
</dbReference>
<gene>
    <name evidence="1" type="ORF">LX99_03618</name>
</gene>
<dbReference type="SUPFAM" id="SSF49464">
    <property type="entry name" value="Carboxypeptidase regulatory domain-like"/>
    <property type="match status" value="1"/>
</dbReference>
<protein>
    <submittedName>
        <fullName evidence="1">Carboxypeptidase-like protein</fullName>
    </submittedName>
</protein>
<dbReference type="Proteomes" id="UP000245678">
    <property type="component" value="Unassembled WGS sequence"/>
</dbReference>
<comment type="caution">
    <text evidence="1">The sequence shown here is derived from an EMBL/GenBank/DDBJ whole genome shotgun (WGS) entry which is preliminary data.</text>
</comment>
<name>A0A316HC44_9SPHI</name>
<dbReference type="AlphaFoldDB" id="A0A316HC44"/>
<sequence>MSFRLACVGKSGERGEILYKQPVSFARRIRFLLTPARRPSPVRRNDKWFFAMLLLLLGSLTNHAHASSILSKNITVHVTRMRLGTVLKTIEEKGNFYFSYNSNIVKTDSLVTVNADNQTIKEVLDQMLSYRFEYHEAKNFVILRYAPLRLNIVTDKAATEGDSYTISGTVTDEQTGKKLPNASVYSHEELQSVLTDKDGHFDLNLHNQNQPVTITISKEFYKDTTITFLADVKVTSTDTTIGKKKTLLGYILSDDYNGIEKTSLGKLFLSTKQQVEAANLRGLIAQAPFQASAIPGVSTHGDFGGQIVNIVSLNAVGGYNAGVDGFEMGLIFNLDKGDVGAVQIAGVFNVVGGSVNGVQLGGLYNNVLGNVRGIQLSLLHNSVKQDMDGIQLSGLYNHTRGSVRGIQLGAIGNIAGKNSDALQLAAVGNIAGQKFSGVQAAAVFNYAKHLTGVQIGLVNIADTSSGFSIGLLNIIKSGYHKLAISTNETQNLHLAFKNGNNKLYTIWQGGMRFDENSKLYSFGLGFGREFGLGRKLAINTELGSGYLYQGTWLKTNLLNRFNLDLTFKVARLFSIAAGPSLNFLYSDQRSRIDGYAYTRDLHHSFIEGNRNWTGWVGWSVGINLF</sequence>
<dbReference type="EMBL" id="QGHA01000007">
    <property type="protein sequence ID" value="PWK75885.1"/>
    <property type="molecule type" value="Genomic_DNA"/>
</dbReference>
<keyword evidence="1" id="KW-0121">Carboxypeptidase</keyword>
<keyword evidence="1" id="KW-0378">Hydrolase</keyword>
<dbReference type="InterPro" id="IPR008969">
    <property type="entry name" value="CarboxyPept-like_regulatory"/>
</dbReference>
<keyword evidence="1" id="KW-0645">Protease</keyword>